<proteinExistence type="inferred from homology"/>
<evidence type="ECO:0000256" key="4">
    <source>
        <dbReference type="ARBA" id="ARBA00023157"/>
    </source>
</evidence>
<feature type="signal peptide" evidence="6">
    <location>
        <begin position="1"/>
        <end position="23"/>
    </location>
</feature>
<comment type="subcellular location">
    <subcellularLocation>
        <location evidence="1">Secreted</location>
    </subcellularLocation>
</comment>
<sequence>MRSAAWSLAVLGALAALLSPGRSDCLEDCRACGPLEHPDPMEHTLNTMVCYLECSGHLTTFLWEMCKQAGGRQLQYPPEDVDTSQTEEVLQEGEEPRYPSDQEPFPPNAVQYDSLLLGSAEEEEEDEERMEGAELSLEGGVRTPRDVSIDKRFGGFLRGRQGYMKLVGAAPRLLQKRYGGFIGVRKSARKWNSQKRVNQLLRQYLGLRNGRGGGRGGGRALAARHRRSDPNL</sequence>
<accession>A0A9Q0IR74</accession>
<comment type="similarity">
    <text evidence="2">Belongs to the opioid neuropeptide precursor family.</text>
</comment>
<evidence type="ECO:0008006" key="9">
    <source>
        <dbReference type="Google" id="ProtNLM"/>
    </source>
</evidence>
<reference evidence="7" key="1">
    <citation type="submission" date="2022-07" db="EMBL/GenBank/DDBJ databases">
        <title>Chromosome-level genome of Muraenolepis orangiensis.</title>
        <authorList>
            <person name="Kim J."/>
        </authorList>
    </citation>
    <scope>NUCLEOTIDE SEQUENCE</scope>
    <source>
        <strain evidence="7">KU_S4_2022</strain>
        <tissue evidence="7">Muscle</tissue>
    </source>
</reference>
<dbReference type="AlphaFoldDB" id="A0A9Q0IR74"/>
<dbReference type="InterPro" id="IPR006024">
    <property type="entry name" value="Opioid_neupept"/>
</dbReference>
<dbReference type="OrthoDB" id="9884757at2759"/>
<feature type="region of interest" description="Disordered" evidence="5">
    <location>
        <begin position="73"/>
        <end position="106"/>
    </location>
</feature>
<evidence type="ECO:0000313" key="8">
    <source>
        <dbReference type="Proteomes" id="UP001148018"/>
    </source>
</evidence>
<dbReference type="PANTHER" id="PTHR11438:SF5">
    <property type="entry name" value="PREPRONOCICEPTIN"/>
    <property type="match status" value="1"/>
</dbReference>
<evidence type="ECO:0000256" key="6">
    <source>
        <dbReference type="SAM" id="SignalP"/>
    </source>
</evidence>
<name>A0A9Q0IR74_9TELE</name>
<keyword evidence="3" id="KW-0964">Secreted</keyword>
<evidence type="ECO:0000256" key="1">
    <source>
        <dbReference type="ARBA" id="ARBA00004613"/>
    </source>
</evidence>
<keyword evidence="4" id="KW-1015">Disulfide bond</keyword>
<feature type="chain" id="PRO_5040211456" description="Prepronociceptin" evidence="6">
    <location>
        <begin position="24"/>
        <end position="232"/>
    </location>
</feature>
<evidence type="ECO:0000256" key="5">
    <source>
        <dbReference type="SAM" id="MobiDB-lite"/>
    </source>
</evidence>
<evidence type="ECO:0000313" key="7">
    <source>
        <dbReference type="EMBL" id="KAJ3607285.1"/>
    </source>
</evidence>
<keyword evidence="6" id="KW-0732">Signal</keyword>
<dbReference type="EMBL" id="JANIIK010000042">
    <property type="protein sequence ID" value="KAJ3607285.1"/>
    <property type="molecule type" value="Genomic_DNA"/>
</dbReference>
<dbReference type="GO" id="GO:0005576">
    <property type="term" value="C:extracellular region"/>
    <property type="evidence" value="ECO:0007669"/>
    <property type="project" value="UniProtKB-SubCell"/>
</dbReference>
<protein>
    <recommendedName>
        <fullName evidence="9">Prepronociceptin</fullName>
    </recommendedName>
</protein>
<dbReference type="GO" id="GO:0043679">
    <property type="term" value="C:axon terminus"/>
    <property type="evidence" value="ECO:0007669"/>
    <property type="project" value="TreeGrafter"/>
</dbReference>
<dbReference type="Pfam" id="PF01160">
    <property type="entry name" value="Opiods_neuropep"/>
    <property type="match status" value="1"/>
</dbReference>
<dbReference type="GO" id="GO:0031628">
    <property type="term" value="F:opioid receptor binding"/>
    <property type="evidence" value="ECO:0007669"/>
    <property type="project" value="TreeGrafter"/>
</dbReference>
<dbReference type="GO" id="GO:0005886">
    <property type="term" value="C:plasma membrane"/>
    <property type="evidence" value="ECO:0007669"/>
    <property type="project" value="TreeGrafter"/>
</dbReference>
<dbReference type="GO" id="GO:0007600">
    <property type="term" value="P:sensory perception"/>
    <property type="evidence" value="ECO:0007669"/>
    <property type="project" value="TreeGrafter"/>
</dbReference>
<dbReference type="PANTHER" id="PTHR11438">
    <property type="entry name" value="PROENKEPHALIN"/>
    <property type="match status" value="1"/>
</dbReference>
<dbReference type="GO" id="GO:0007268">
    <property type="term" value="P:chemical synaptic transmission"/>
    <property type="evidence" value="ECO:0007669"/>
    <property type="project" value="TreeGrafter"/>
</dbReference>
<dbReference type="GO" id="GO:0043025">
    <property type="term" value="C:neuronal cell body"/>
    <property type="evidence" value="ECO:0007669"/>
    <property type="project" value="TreeGrafter"/>
</dbReference>
<gene>
    <name evidence="7" type="ORF">NHX12_026796</name>
</gene>
<dbReference type="Proteomes" id="UP001148018">
    <property type="component" value="Unassembled WGS sequence"/>
</dbReference>
<keyword evidence="8" id="KW-1185">Reference proteome</keyword>
<dbReference type="GO" id="GO:0007218">
    <property type="term" value="P:neuropeptide signaling pathway"/>
    <property type="evidence" value="ECO:0007669"/>
    <property type="project" value="InterPro"/>
</dbReference>
<feature type="compositionally biased region" description="Basic residues" evidence="5">
    <location>
        <begin position="222"/>
        <end position="232"/>
    </location>
</feature>
<organism evidence="7 8">
    <name type="scientific">Muraenolepis orangiensis</name>
    <name type="common">Patagonian moray cod</name>
    <dbReference type="NCBI Taxonomy" id="630683"/>
    <lineage>
        <taxon>Eukaryota</taxon>
        <taxon>Metazoa</taxon>
        <taxon>Chordata</taxon>
        <taxon>Craniata</taxon>
        <taxon>Vertebrata</taxon>
        <taxon>Euteleostomi</taxon>
        <taxon>Actinopterygii</taxon>
        <taxon>Neopterygii</taxon>
        <taxon>Teleostei</taxon>
        <taxon>Neoteleostei</taxon>
        <taxon>Acanthomorphata</taxon>
        <taxon>Zeiogadaria</taxon>
        <taxon>Gadariae</taxon>
        <taxon>Gadiformes</taxon>
        <taxon>Muraenolepidoidei</taxon>
        <taxon>Muraenolepididae</taxon>
        <taxon>Muraenolepis</taxon>
    </lineage>
</organism>
<evidence type="ECO:0000256" key="2">
    <source>
        <dbReference type="ARBA" id="ARBA00008543"/>
    </source>
</evidence>
<comment type="caution">
    <text evidence="7">The sequence shown here is derived from an EMBL/GenBank/DDBJ whole genome shotgun (WGS) entry which is preliminary data.</text>
</comment>
<feature type="region of interest" description="Disordered" evidence="5">
    <location>
        <begin position="211"/>
        <end position="232"/>
    </location>
</feature>
<dbReference type="GO" id="GO:0030425">
    <property type="term" value="C:dendrite"/>
    <property type="evidence" value="ECO:0007669"/>
    <property type="project" value="TreeGrafter"/>
</dbReference>
<evidence type="ECO:0000256" key="3">
    <source>
        <dbReference type="ARBA" id="ARBA00022525"/>
    </source>
</evidence>